<dbReference type="Pfam" id="PF03704">
    <property type="entry name" value="BTAD"/>
    <property type="match status" value="1"/>
</dbReference>
<dbReference type="Proteomes" id="UP000886780">
    <property type="component" value="Unassembled WGS sequence"/>
</dbReference>
<dbReference type="InterPro" id="IPR029787">
    <property type="entry name" value="Nucleotide_cyclase"/>
</dbReference>
<protein>
    <recommendedName>
        <fullName evidence="1">GGDEF domain-containing protein</fullName>
    </recommendedName>
</protein>
<dbReference type="Gene3D" id="3.30.70.270">
    <property type="match status" value="1"/>
</dbReference>
<feature type="domain" description="GGDEF" evidence="1">
    <location>
        <begin position="301"/>
        <end position="400"/>
    </location>
</feature>
<dbReference type="InterPro" id="IPR000160">
    <property type="entry name" value="GGDEF_dom"/>
</dbReference>
<sequence>MLKVKTLGCLQLIWDGQPLSLGKQAGNNIAKLFVILALQGEQGIPRRELIRQLFYQQSAEFDTGANLRITVYRLRRALKNAGIPCPEGEDYILSGRGLYRWNPSIPLSVDVVEFRDLAAKAEAETDREASLRLGQEAFALCLGEFLPEFGSEEWVGRWQAEWERTFKELFLQQYGLMIQGGGHVRAYNLAKWAASLYPYEEYQIYMLDCLIARNHYDEAFQLYEDTTAMYFREIGMEPSEAMKERLEKIQNANYAAQTTLDRIREQLENNETWDYGPYDCPLPRFIDNYQFVKYTIQRSGQPASVLVMTMEDSRKVPLTPGEERTVEIGRILRECIRKTGRKSDMMTQYDGLTFLLLLIGVGESECWMIADRILRRFRENCPFKKVRVNFQIIPLKKRAQ</sequence>
<reference evidence="2" key="1">
    <citation type="journal article" date="2021" name="PeerJ">
        <title>Extensive microbial diversity within the chicken gut microbiome revealed by metagenomics and culture.</title>
        <authorList>
            <person name="Gilroy R."/>
            <person name="Ravi A."/>
            <person name="Getino M."/>
            <person name="Pursley I."/>
            <person name="Horton D.L."/>
            <person name="Alikhan N.F."/>
            <person name="Baker D."/>
            <person name="Gharbi K."/>
            <person name="Hall N."/>
            <person name="Watson M."/>
            <person name="Adriaenssens E.M."/>
            <person name="Foster-Nyarko E."/>
            <person name="Jarju S."/>
            <person name="Secka A."/>
            <person name="Antonio M."/>
            <person name="Oren A."/>
            <person name="Chaudhuri R.R."/>
            <person name="La Ragione R."/>
            <person name="Hildebrand F."/>
            <person name="Pallen M.J."/>
        </authorList>
    </citation>
    <scope>NUCLEOTIDE SEQUENCE</scope>
    <source>
        <strain evidence="2">ChiGjej4B4-12881</strain>
    </source>
</reference>
<dbReference type="SUPFAM" id="SSF48452">
    <property type="entry name" value="TPR-like"/>
    <property type="match status" value="1"/>
</dbReference>
<organism evidence="2 3">
    <name type="scientific">Candidatus Lachnoclostridium stercoripullorum</name>
    <dbReference type="NCBI Taxonomy" id="2838635"/>
    <lineage>
        <taxon>Bacteria</taxon>
        <taxon>Bacillati</taxon>
        <taxon>Bacillota</taxon>
        <taxon>Clostridia</taxon>
        <taxon>Lachnospirales</taxon>
        <taxon>Lachnospiraceae</taxon>
    </lineage>
</organism>
<accession>A0A9D1W4N8</accession>
<reference evidence="2" key="2">
    <citation type="submission" date="2021-04" db="EMBL/GenBank/DDBJ databases">
        <authorList>
            <person name="Gilroy R."/>
        </authorList>
    </citation>
    <scope>NUCLEOTIDE SEQUENCE</scope>
    <source>
        <strain evidence="2">ChiGjej4B4-12881</strain>
    </source>
</reference>
<evidence type="ECO:0000313" key="2">
    <source>
        <dbReference type="EMBL" id="HIX52544.1"/>
    </source>
</evidence>
<dbReference type="InterPro" id="IPR051677">
    <property type="entry name" value="AfsR-DnrI-RedD_regulator"/>
</dbReference>
<dbReference type="PANTHER" id="PTHR35807">
    <property type="entry name" value="TRANSCRIPTIONAL REGULATOR REDD-RELATED"/>
    <property type="match status" value="1"/>
</dbReference>
<gene>
    <name evidence="2" type="ORF">IAA28_07045</name>
</gene>
<dbReference type="PANTHER" id="PTHR35807:SF2">
    <property type="entry name" value="TRANSCRIPTIONAL ACTIVATOR DOMAIN"/>
    <property type="match status" value="1"/>
</dbReference>
<dbReference type="InterPro" id="IPR043128">
    <property type="entry name" value="Rev_trsase/Diguanyl_cyclase"/>
</dbReference>
<dbReference type="InterPro" id="IPR005158">
    <property type="entry name" value="BTAD"/>
</dbReference>
<dbReference type="SMART" id="SM01043">
    <property type="entry name" value="BTAD"/>
    <property type="match status" value="1"/>
</dbReference>
<name>A0A9D1W4N8_9FIRM</name>
<dbReference type="Gene3D" id="1.25.40.10">
    <property type="entry name" value="Tetratricopeptide repeat domain"/>
    <property type="match status" value="1"/>
</dbReference>
<dbReference type="PROSITE" id="PS50887">
    <property type="entry name" value="GGDEF"/>
    <property type="match status" value="1"/>
</dbReference>
<dbReference type="InterPro" id="IPR036388">
    <property type="entry name" value="WH-like_DNA-bd_sf"/>
</dbReference>
<evidence type="ECO:0000259" key="1">
    <source>
        <dbReference type="PROSITE" id="PS50887"/>
    </source>
</evidence>
<dbReference type="Gene3D" id="1.10.10.10">
    <property type="entry name" value="Winged helix-like DNA-binding domain superfamily/Winged helix DNA-binding domain"/>
    <property type="match status" value="1"/>
</dbReference>
<dbReference type="SUPFAM" id="SSF55073">
    <property type="entry name" value="Nucleotide cyclase"/>
    <property type="match status" value="1"/>
</dbReference>
<evidence type="ECO:0000313" key="3">
    <source>
        <dbReference type="Proteomes" id="UP000886780"/>
    </source>
</evidence>
<comment type="caution">
    <text evidence="2">The sequence shown here is derived from an EMBL/GenBank/DDBJ whole genome shotgun (WGS) entry which is preliminary data.</text>
</comment>
<dbReference type="EMBL" id="DXEU01000123">
    <property type="protein sequence ID" value="HIX52544.1"/>
    <property type="molecule type" value="Genomic_DNA"/>
</dbReference>
<dbReference type="InterPro" id="IPR011990">
    <property type="entry name" value="TPR-like_helical_dom_sf"/>
</dbReference>
<dbReference type="AlphaFoldDB" id="A0A9D1W4N8"/>
<proteinExistence type="predicted"/>